<name>A0A8H7TPT0_BIOOC</name>
<dbReference type="EMBL" id="JADCTT010000005">
    <property type="protein sequence ID" value="KAF9752468.1"/>
    <property type="molecule type" value="Genomic_DNA"/>
</dbReference>
<comment type="caution">
    <text evidence="2">The sequence shown here is derived from an EMBL/GenBank/DDBJ whole genome shotgun (WGS) entry which is preliminary data.</text>
</comment>
<gene>
    <name evidence="2" type="ORF">IM811_014262</name>
</gene>
<evidence type="ECO:0000313" key="3">
    <source>
        <dbReference type="Proteomes" id="UP000616885"/>
    </source>
</evidence>
<organism evidence="2 3">
    <name type="scientific">Bionectria ochroleuca</name>
    <name type="common">Gliocladium roseum</name>
    <dbReference type="NCBI Taxonomy" id="29856"/>
    <lineage>
        <taxon>Eukaryota</taxon>
        <taxon>Fungi</taxon>
        <taxon>Dikarya</taxon>
        <taxon>Ascomycota</taxon>
        <taxon>Pezizomycotina</taxon>
        <taxon>Sordariomycetes</taxon>
        <taxon>Hypocreomycetidae</taxon>
        <taxon>Hypocreales</taxon>
        <taxon>Bionectriaceae</taxon>
        <taxon>Clonostachys</taxon>
    </lineage>
</organism>
<sequence>MIPIEFYVLGHPLHGTKSTHSPAAHPPTHIIVYLPTNTALHSSFLNASCPAGQRKPAFYATPGFSPSPLHLLLFIVFLQFSYLVIEPIAHLGTQPISLKPFAGALIPEEKPNQLDSTQSGPDPLASQYSASFVRLFLTFSHTHIDRNDTNRLFPSTRASLSPVPNLRPNSHRANRRPTSPLQVTGCTIACVFTIPPPRDVTQARSIWTFWPQIDPPATTSTPLPLVGKIPFSS</sequence>
<dbReference type="Proteomes" id="UP000616885">
    <property type="component" value="Unassembled WGS sequence"/>
</dbReference>
<evidence type="ECO:0000313" key="2">
    <source>
        <dbReference type="EMBL" id="KAF9752468.1"/>
    </source>
</evidence>
<proteinExistence type="predicted"/>
<evidence type="ECO:0000256" key="1">
    <source>
        <dbReference type="SAM" id="MobiDB-lite"/>
    </source>
</evidence>
<reference evidence="2" key="1">
    <citation type="submission" date="2020-10" db="EMBL/GenBank/DDBJ databases">
        <title>High-Quality Genome Resource of Clonostachys rosea strain S41 by Oxford Nanopore Long-Read Sequencing.</title>
        <authorList>
            <person name="Wang H."/>
        </authorList>
    </citation>
    <scope>NUCLEOTIDE SEQUENCE</scope>
    <source>
        <strain evidence="2">S41</strain>
    </source>
</reference>
<feature type="region of interest" description="Disordered" evidence="1">
    <location>
        <begin position="156"/>
        <end position="179"/>
    </location>
</feature>
<dbReference type="AlphaFoldDB" id="A0A8H7TPT0"/>
<protein>
    <submittedName>
        <fullName evidence="2">Uncharacterized protein</fullName>
    </submittedName>
</protein>
<accession>A0A8H7TPT0</accession>